<evidence type="ECO:0000313" key="3">
    <source>
        <dbReference type="Proteomes" id="UP000544134"/>
    </source>
</evidence>
<proteinExistence type="predicted"/>
<dbReference type="SUPFAM" id="SSF53474">
    <property type="entry name" value="alpha/beta-Hydrolases"/>
    <property type="match status" value="2"/>
</dbReference>
<keyword evidence="3" id="KW-1185">Reference proteome</keyword>
<dbReference type="Proteomes" id="UP000544134">
    <property type="component" value="Unassembled WGS sequence"/>
</dbReference>
<dbReference type="AlphaFoldDB" id="A0A848ISU9"/>
<dbReference type="Gene3D" id="3.40.50.1820">
    <property type="entry name" value="alpha/beta hydrolase"/>
    <property type="match status" value="2"/>
</dbReference>
<sequence length="601" mass="65132">MTSNTTTTPVTFDGCLGWLHRPASSQATIGAVLCSPFGYEALCVYRGWSELAEALAAGAGIPALRFDYPGTGDSKGNEEDPQLFRAWIDSIKAAAAYLRATTGVERLIFCGLRLGATLAAIAAEEMGGVDSLVMVAPVISGKRYIRELGIQHKSWLSTANGLQVAQANDDGRAVGAYGFQLYPDTLEQLAAVDLEKHTRHVARRVLLHDTFDNPHINRLLECYRGLGVQADVQIFPEYDKFLVDPWYSVPPRNAFNSVLTWLGLPAGMQAQPALDVLAPAADARIDFAAGYETPVVFGGGRYVGVFCRPRRALQGAPAVLFVNTGGVHRIGEGRVAVLMARRLAAQGIASLRMDLGGLGDSRHRDDSPTLGAVYARHGVTDAKVGVDWLLAAGYPKVVMFGVCSGAFVSIHTALAHPGVVGCMSVNLPFFVWRRAQMRAGARPVESSLVYWRSIRDLRKWCGLLTGQANGMTIFLELGRRWCARVIARTSGPFERCIGFTTSTGAIRRLVKGLEHKDVQTSLVYGSLDAGLDELAIHFGPNGSELGELTNVTAKVLERVDHALFSRSAREAVMSHFEQFLRERILDTEGVDELCTAVLRAS</sequence>
<dbReference type="Pfam" id="PF12146">
    <property type="entry name" value="Hydrolase_4"/>
    <property type="match status" value="1"/>
</dbReference>
<comment type="caution">
    <text evidence="2">The sequence shown here is derived from an EMBL/GenBank/DDBJ whole genome shotgun (WGS) entry which is preliminary data.</text>
</comment>
<dbReference type="InterPro" id="IPR022742">
    <property type="entry name" value="Hydrolase_4"/>
</dbReference>
<dbReference type="EMBL" id="JABBGJ010000037">
    <property type="protein sequence ID" value="NMM02197.1"/>
    <property type="molecule type" value="Genomic_DNA"/>
</dbReference>
<accession>A0A848ISU9</accession>
<protein>
    <submittedName>
        <fullName evidence="2">Esterase</fullName>
    </submittedName>
</protein>
<dbReference type="PANTHER" id="PTHR42886:SF29">
    <property type="entry name" value="PUMMELIG, ISOFORM A"/>
    <property type="match status" value="1"/>
</dbReference>
<name>A0A848ISU9_9BURK</name>
<organism evidence="2 3">
    <name type="scientific">Paraburkholderia polaris</name>
    <dbReference type="NCBI Taxonomy" id="2728848"/>
    <lineage>
        <taxon>Bacteria</taxon>
        <taxon>Pseudomonadati</taxon>
        <taxon>Pseudomonadota</taxon>
        <taxon>Betaproteobacteria</taxon>
        <taxon>Burkholderiales</taxon>
        <taxon>Burkholderiaceae</taxon>
        <taxon>Paraburkholderia</taxon>
    </lineage>
</organism>
<dbReference type="PANTHER" id="PTHR42886">
    <property type="entry name" value="RE40534P-RELATED"/>
    <property type="match status" value="1"/>
</dbReference>
<reference evidence="2 3" key="1">
    <citation type="submission" date="2020-04" db="EMBL/GenBank/DDBJ databases">
        <title>Paraburkholderia sp. RP-4-7 isolated from soil.</title>
        <authorList>
            <person name="Dahal R.H."/>
        </authorList>
    </citation>
    <scope>NUCLEOTIDE SEQUENCE [LARGE SCALE GENOMIC DNA]</scope>
    <source>
        <strain evidence="2 3">RP-4-7</strain>
    </source>
</reference>
<gene>
    <name evidence="2" type="ORF">HHL24_30265</name>
</gene>
<dbReference type="InterPro" id="IPR029058">
    <property type="entry name" value="AB_hydrolase_fold"/>
</dbReference>
<evidence type="ECO:0000259" key="1">
    <source>
        <dbReference type="Pfam" id="PF12146"/>
    </source>
</evidence>
<evidence type="ECO:0000313" key="2">
    <source>
        <dbReference type="EMBL" id="NMM02197.1"/>
    </source>
</evidence>
<feature type="domain" description="Serine aminopeptidase S33" evidence="1">
    <location>
        <begin position="49"/>
        <end position="157"/>
    </location>
</feature>